<feature type="transmembrane region" description="Helical" evidence="1">
    <location>
        <begin position="47"/>
        <end position="68"/>
    </location>
</feature>
<feature type="transmembrane region" description="Helical" evidence="1">
    <location>
        <begin position="131"/>
        <end position="149"/>
    </location>
</feature>
<dbReference type="GeneID" id="2914124"/>
<gene>
    <name evidence="2" type="primary">ND6</name>
</gene>
<geneLocation type="mitochondrion" evidence="2"/>
<accession>Q6DVF7</accession>
<organism evidence="2">
    <name type="scientific">Podura aquatica</name>
    <name type="common">water springtail</name>
    <dbReference type="NCBI Taxonomy" id="50589"/>
    <lineage>
        <taxon>Eukaryota</taxon>
        <taxon>Metazoa</taxon>
        <taxon>Ecdysozoa</taxon>
        <taxon>Arthropoda</taxon>
        <taxon>Hexapoda</taxon>
        <taxon>Collembola</taxon>
        <taxon>Poduromorpha</taxon>
        <taxon>Poduroidea</taxon>
        <taxon>Poduridae</taxon>
        <taxon>Podura</taxon>
    </lineage>
</organism>
<name>Q6DVF7_9HEXA</name>
<feature type="transmembrane region" description="Helical" evidence="1">
    <location>
        <begin position="80"/>
        <end position="102"/>
    </location>
</feature>
<reference evidence="2" key="1">
    <citation type="journal article" date="2005" name="Proc. R. Soc. B">
        <title>Mitochondrial genomes suggest that hexapods and crustaceans are mutually paraphyletic.</title>
        <authorList>
            <person name="Cook C.E."/>
            <person name="Yue Q."/>
            <person name="Akam M."/>
        </authorList>
    </citation>
    <scope>NUCLEOTIDE SEQUENCE</scope>
</reference>
<proteinExistence type="predicted"/>
<dbReference type="EMBL" id="AY639939">
    <property type="protein sequence ID" value="AAT69342.1"/>
    <property type="molecule type" value="Genomic_DNA"/>
</dbReference>
<dbReference type="CTD" id="4541"/>
<dbReference type="RefSeq" id="YP_054480.1">
    <property type="nucleotide sequence ID" value="NC_006075.1"/>
</dbReference>
<protein>
    <submittedName>
        <fullName evidence="2">NADH dehydrogenase subunit 6</fullName>
    </submittedName>
</protein>
<evidence type="ECO:0000256" key="1">
    <source>
        <dbReference type="SAM" id="Phobius"/>
    </source>
</evidence>
<sequence length="161" mass="18174">MLMNFIGMIIFMILMMSSRTPIVMMGIVLSQSILTALYISLNAPNSWLSFVLFLVFSGGLMILFVYITSLASSEVLTSPVNLSFIEIMLSSLAFMVISHSLLSDNFIDKVVNLNKTQTFYKMFYLENMNPMLTLIIYLLVCLLIVVSLVKKDQGTLRTTTR</sequence>
<keyword evidence="1" id="KW-0472">Membrane</keyword>
<keyword evidence="1" id="KW-1133">Transmembrane helix</keyword>
<evidence type="ECO:0000313" key="2">
    <source>
        <dbReference type="EMBL" id="AAT69342.1"/>
    </source>
</evidence>
<keyword evidence="2" id="KW-0496">Mitochondrion</keyword>
<dbReference type="AlphaFoldDB" id="Q6DVF7"/>
<keyword evidence="1" id="KW-0812">Transmembrane</keyword>